<dbReference type="PANTHER" id="PTHR30055:SF146">
    <property type="entry name" value="HTH-TYPE TRANSCRIPTIONAL DUAL REGULATOR CECR"/>
    <property type="match status" value="1"/>
</dbReference>
<accession>A0ABN2R9R6</accession>
<dbReference type="PRINTS" id="PR00455">
    <property type="entry name" value="HTHTETR"/>
</dbReference>
<dbReference type="SUPFAM" id="SSF46689">
    <property type="entry name" value="Homeodomain-like"/>
    <property type="match status" value="1"/>
</dbReference>
<reference evidence="4 5" key="1">
    <citation type="journal article" date="2019" name="Int. J. Syst. Evol. Microbiol.">
        <title>The Global Catalogue of Microorganisms (GCM) 10K type strain sequencing project: providing services to taxonomists for standard genome sequencing and annotation.</title>
        <authorList>
            <consortium name="The Broad Institute Genomics Platform"/>
            <consortium name="The Broad Institute Genome Sequencing Center for Infectious Disease"/>
            <person name="Wu L."/>
            <person name="Ma J."/>
        </authorList>
    </citation>
    <scope>NUCLEOTIDE SEQUENCE [LARGE SCALE GENOMIC DNA]</scope>
    <source>
        <strain evidence="4 5">JCM 14545</strain>
    </source>
</reference>
<feature type="domain" description="HTH tetR-type" evidence="3">
    <location>
        <begin position="10"/>
        <end position="70"/>
    </location>
</feature>
<dbReference type="Gene3D" id="1.10.357.10">
    <property type="entry name" value="Tetracycline Repressor, domain 2"/>
    <property type="match status" value="1"/>
</dbReference>
<sequence>MSEASPTEGGRYRQPIIAAAVELTADAGWAAVTMAGLAERVGVSRQTVYNEVGSKAALADAMISSELARFLSLVGDAFDRQPDDLVEAIYEAVRAVLDLAREHTLLRAIVSATHSADTELLPLLTTGAGSLLAEAKGVLTTRVLAYRPPLDDDQLAVVVDLVVRAVLSHVMRPSDPPGKVADGVAWMAARALDVTPRQSLRTAPPVRATRRG</sequence>
<dbReference type="InterPro" id="IPR009057">
    <property type="entry name" value="Homeodomain-like_sf"/>
</dbReference>
<gene>
    <name evidence="4" type="ORF">GCM10009754_42310</name>
</gene>
<dbReference type="PROSITE" id="PS50977">
    <property type="entry name" value="HTH_TETR_2"/>
    <property type="match status" value="1"/>
</dbReference>
<name>A0ABN2R9R6_9PSEU</name>
<dbReference type="Pfam" id="PF00440">
    <property type="entry name" value="TetR_N"/>
    <property type="match status" value="1"/>
</dbReference>
<organism evidence="4 5">
    <name type="scientific">Amycolatopsis minnesotensis</name>
    <dbReference type="NCBI Taxonomy" id="337894"/>
    <lineage>
        <taxon>Bacteria</taxon>
        <taxon>Bacillati</taxon>
        <taxon>Actinomycetota</taxon>
        <taxon>Actinomycetes</taxon>
        <taxon>Pseudonocardiales</taxon>
        <taxon>Pseudonocardiaceae</taxon>
        <taxon>Amycolatopsis</taxon>
    </lineage>
</organism>
<protein>
    <submittedName>
        <fullName evidence="4">TetR/AcrR family transcriptional regulator</fullName>
    </submittedName>
</protein>
<dbReference type="PANTHER" id="PTHR30055">
    <property type="entry name" value="HTH-TYPE TRANSCRIPTIONAL REGULATOR RUTR"/>
    <property type="match status" value="1"/>
</dbReference>
<dbReference type="Pfam" id="PF18556">
    <property type="entry name" value="TetR_C_35"/>
    <property type="match status" value="1"/>
</dbReference>
<dbReference type="InterPro" id="IPR050109">
    <property type="entry name" value="HTH-type_TetR-like_transc_reg"/>
</dbReference>
<dbReference type="EMBL" id="BAAANN010000016">
    <property type="protein sequence ID" value="GAA1965685.1"/>
    <property type="molecule type" value="Genomic_DNA"/>
</dbReference>
<dbReference type="InterPro" id="IPR040611">
    <property type="entry name" value="AlkX_C"/>
</dbReference>
<evidence type="ECO:0000259" key="3">
    <source>
        <dbReference type="PROSITE" id="PS50977"/>
    </source>
</evidence>
<evidence type="ECO:0000313" key="5">
    <source>
        <dbReference type="Proteomes" id="UP001501116"/>
    </source>
</evidence>
<dbReference type="InterPro" id="IPR001647">
    <property type="entry name" value="HTH_TetR"/>
</dbReference>
<proteinExistence type="predicted"/>
<keyword evidence="1 2" id="KW-0238">DNA-binding</keyword>
<feature type="DNA-binding region" description="H-T-H motif" evidence="2">
    <location>
        <begin position="33"/>
        <end position="52"/>
    </location>
</feature>
<evidence type="ECO:0000256" key="1">
    <source>
        <dbReference type="ARBA" id="ARBA00023125"/>
    </source>
</evidence>
<dbReference type="Proteomes" id="UP001501116">
    <property type="component" value="Unassembled WGS sequence"/>
</dbReference>
<evidence type="ECO:0000256" key="2">
    <source>
        <dbReference type="PROSITE-ProRule" id="PRU00335"/>
    </source>
</evidence>
<keyword evidence="5" id="KW-1185">Reference proteome</keyword>
<comment type="caution">
    <text evidence="4">The sequence shown here is derived from an EMBL/GenBank/DDBJ whole genome shotgun (WGS) entry which is preliminary data.</text>
</comment>
<evidence type="ECO:0000313" key="4">
    <source>
        <dbReference type="EMBL" id="GAA1965685.1"/>
    </source>
</evidence>